<keyword evidence="1" id="KW-0676">Redox-active center</keyword>
<keyword evidence="2" id="KW-0732">Signal</keyword>
<feature type="chain" id="PRO_5004631765" evidence="2">
    <location>
        <begin position="29"/>
        <end position="408"/>
    </location>
</feature>
<dbReference type="InterPro" id="IPR013766">
    <property type="entry name" value="Thioredoxin_domain"/>
</dbReference>
<evidence type="ECO:0000313" key="5">
    <source>
        <dbReference type="Proteomes" id="UP000016648"/>
    </source>
</evidence>
<keyword evidence="5" id="KW-1185">Reference proteome</keyword>
<dbReference type="PROSITE" id="PS00194">
    <property type="entry name" value="THIOREDOXIN_1"/>
    <property type="match status" value="1"/>
</dbReference>
<reference evidence="4 5" key="1">
    <citation type="submission" date="2013-08" db="EMBL/GenBank/DDBJ databases">
        <authorList>
            <person name="Durkin A.S."/>
            <person name="Haft D.R."/>
            <person name="McCorrison J."/>
            <person name="Torralba M."/>
            <person name="Gillis M."/>
            <person name="Haft D.H."/>
            <person name="Methe B."/>
            <person name="Sutton G."/>
            <person name="Nelson K.E."/>
        </authorList>
    </citation>
    <scope>NUCLEOTIDE SEQUENCE [LARGE SCALE GENOMIC DNA]</scope>
    <source>
        <strain evidence="4 5">F0067</strain>
    </source>
</reference>
<gene>
    <name evidence="4" type="ORF">HMPREF9135_1731</name>
</gene>
<proteinExistence type="predicted"/>
<dbReference type="InterPro" id="IPR036249">
    <property type="entry name" value="Thioredoxin-like_sf"/>
</dbReference>
<name>U2NMP5_9BACT</name>
<sequence>MNASIRAMTRHRIYALVSLLGIASALQAQGVTFRNVSWPELKRQAQAEKKAIFVDVYTSWCGPCKRMDREVFGKADVGRYMDSMFVSAHVDAERQKDFGLFAEYTPNAYPTFYWLDAEGNLLDVESGFLPAEKFLEQSEKALRNTVGVRYRALQRRWNAGERSPRFVTEFVLDAMPKIHVDSVRTYMNRYLEALRADELRSKEVGEMVILFPRSVTDDAVWRAFVGCHDEYTRLFGYEYWKKLYMNLVRVPMAERGNAQRQAEVLACIDGFDFTDKQLFADLRAMEKDIFAHRYGSALKQSLAIGRANEQRLPYIYMEMFYTYVIGDFFTAAYKPSKAELDDIAVLGEKAFRLYPCQCSLMYLAAAQARCDDYKRAYESLANLPFYQEPVLSSAVYKLLNLNRIKPGR</sequence>
<dbReference type="Pfam" id="PF13899">
    <property type="entry name" value="Thioredoxin_7"/>
    <property type="match status" value="1"/>
</dbReference>
<protein>
    <submittedName>
        <fullName evidence="4">Thioredoxin-like domain protein</fullName>
    </submittedName>
</protein>
<dbReference type="Gene3D" id="3.40.30.10">
    <property type="entry name" value="Glutaredoxin"/>
    <property type="match status" value="1"/>
</dbReference>
<dbReference type="Proteomes" id="UP000016648">
    <property type="component" value="Unassembled WGS sequence"/>
</dbReference>
<dbReference type="AlphaFoldDB" id="U2NMP5"/>
<accession>U2NMP5</accession>
<evidence type="ECO:0000256" key="2">
    <source>
        <dbReference type="SAM" id="SignalP"/>
    </source>
</evidence>
<dbReference type="PATRIC" id="fig|1115809.3.peg.1289"/>
<feature type="signal peptide" evidence="2">
    <location>
        <begin position="1"/>
        <end position="28"/>
    </location>
</feature>
<evidence type="ECO:0000259" key="3">
    <source>
        <dbReference type="PROSITE" id="PS51352"/>
    </source>
</evidence>
<dbReference type="InterPro" id="IPR017937">
    <property type="entry name" value="Thioredoxin_CS"/>
</dbReference>
<evidence type="ECO:0000313" key="4">
    <source>
        <dbReference type="EMBL" id="ERK39345.1"/>
    </source>
</evidence>
<organism evidence="4 5">
    <name type="scientific">Segatella baroniae F0067</name>
    <dbReference type="NCBI Taxonomy" id="1115809"/>
    <lineage>
        <taxon>Bacteria</taxon>
        <taxon>Pseudomonadati</taxon>
        <taxon>Bacteroidota</taxon>
        <taxon>Bacteroidia</taxon>
        <taxon>Bacteroidales</taxon>
        <taxon>Prevotellaceae</taxon>
        <taxon>Segatella</taxon>
    </lineage>
</organism>
<evidence type="ECO:0000256" key="1">
    <source>
        <dbReference type="ARBA" id="ARBA00023284"/>
    </source>
</evidence>
<dbReference type="EMBL" id="AWEY01000023">
    <property type="protein sequence ID" value="ERK39345.1"/>
    <property type="molecule type" value="Genomic_DNA"/>
</dbReference>
<comment type="caution">
    <text evidence="4">The sequence shown here is derived from an EMBL/GenBank/DDBJ whole genome shotgun (WGS) entry which is preliminary data.</text>
</comment>
<feature type="domain" description="Thioredoxin" evidence="3">
    <location>
        <begin position="17"/>
        <end position="144"/>
    </location>
</feature>
<dbReference type="PROSITE" id="PS51352">
    <property type="entry name" value="THIOREDOXIN_2"/>
    <property type="match status" value="1"/>
</dbReference>
<dbReference type="SUPFAM" id="SSF52833">
    <property type="entry name" value="Thioredoxin-like"/>
    <property type="match status" value="1"/>
</dbReference>